<name>A0A1G6UNI4_9BACT</name>
<comment type="subcellular location">
    <subcellularLocation>
        <location evidence="1">Membrane</location>
        <topology evidence="1">Multi-pass membrane protein</topology>
    </subcellularLocation>
</comment>
<feature type="transmembrane region" description="Helical" evidence="5">
    <location>
        <begin position="155"/>
        <end position="174"/>
    </location>
</feature>
<dbReference type="GO" id="GO:0030416">
    <property type="term" value="P:methylamine metabolic process"/>
    <property type="evidence" value="ECO:0007669"/>
    <property type="project" value="InterPro"/>
</dbReference>
<evidence type="ECO:0000256" key="5">
    <source>
        <dbReference type="SAM" id="Phobius"/>
    </source>
</evidence>
<dbReference type="EMBL" id="FNAC01000029">
    <property type="protein sequence ID" value="SDD42107.1"/>
    <property type="molecule type" value="Genomic_DNA"/>
</dbReference>
<dbReference type="Pfam" id="PF07291">
    <property type="entry name" value="MauE"/>
    <property type="match status" value="1"/>
</dbReference>
<evidence type="ECO:0000313" key="7">
    <source>
        <dbReference type="EMBL" id="SDD42107.1"/>
    </source>
</evidence>
<dbReference type="OrthoDB" id="9809429at2"/>
<dbReference type="GO" id="GO:0016020">
    <property type="term" value="C:membrane"/>
    <property type="evidence" value="ECO:0007669"/>
    <property type="project" value="UniProtKB-SubCell"/>
</dbReference>
<keyword evidence="4 5" id="KW-0472">Membrane</keyword>
<sequence length="366" mass="41317">MAKQALLWILRLMVGGLFIFSGLIKVNDPVGTAIKLEEYFDVFSNDIAGFFFYLKPFALYLAVFLVVIEVVLGVMLILGVKSKLTLWSLSLMILFFTFLTFFSAYFNKVTDCGCFGDAIKLTPWESFYKDVILLILIGGIILLRNHLPKSSPSWANKTTLGVFLLCTFLSIYAIRNLPFIDFRAYKVGVNIQENMQPSETLNYSYIMKKDGEEVVLDQYPSEEGYEFVEMVLKNPDALPKISDFAVWNTEGDFTEEIFAGNKLLILISSYSKMSDSNLEDIDLLVSSLKNSPVEMVLVAAASEDEIQLLKKERSWDILSLQADATVVKTMIRANPGLMLLRDGTVLSKFHHNNKPEPTEILDILLP</sequence>
<dbReference type="RefSeq" id="WP_087940036.1">
    <property type="nucleotide sequence ID" value="NZ_FNAC01000029.1"/>
</dbReference>
<evidence type="ECO:0000256" key="2">
    <source>
        <dbReference type="ARBA" id="ARBA00022692"/>
    </source>
</evidence>
<feature type="transmembrane region" description="Helical" evidence="5">
    <location>
        <begin position="5"/>
        <end position="24"/>
    </location>
</feature>
<gene>
    <name evidence="7" type="ORF">SAMN04488104_102916</name>
</gene>
<dbReference type="NCBIfam" id="NF045576">
    <property type="entry name" value="BT_3928_fam"/>
    <property type="match status" value="1"/>
</dbReference>
<feature type="transmembrane region" description="Helical" evidence="5">
    <location>
        <begin position="86"/>
        <end position="106"/>
    </location>
</feature>
<keyword evidence="8" id="KW-1185">Reference proteome</keyword>
<evidence type="ECO:0000313" key="8">
    <source>
        <dbReference type="Proteomes" id="UP000199060"/>
    </source>
</evidence>
<feature type="transmembrane region" description="Helical" evidence="5">
    <location>
        <begin position="57"/>
        <end position="79"/>
    </location>
</feature>
<dbReference type="STRING" id="686796.SAMN04488104_102916"/>
<organism evidence="7 8">
    <name type="scientific">Algoriphagus faecimaris</name>
    <dbReference type="NCBI Taxonomy" id="686796"/>
    <lineage>
        <taxon>Bacteria</taxon>
        <taxon>Pseudomonadati</taxon>
        <taxon>Bacteroidota</taxon>
        <taxon>Cytophagia</taxon>
        <taxon>Cytophagales</taxon>
        <taxon>Cyclobacteriaceae</taxon>
        <taxon>Algoriphagus</taxon>
    </lineage>
</organism>
<keyword evidence="2 5" id="KW-0812">Transmembrane</keyword>
<accession>A0A1G6UNI4</accession>
<protein>
    <submittedName>
        <fullName evidence="7">DoxX protein</fullName>
    </submittedName>
</protein>
<feature type="domain" description="Methylamine utilisation protein MauE" evidence="6">
    <location>
        <begin position="4"/>
        <end position="142"/>
    </location>
</feature>
<evidence type="ECO:0000256" key="4">
    <source>
        <dbReference type="ARBA" id="ARBA00023136"/>
    </source>
</evidence>
<evidence type="ECO:0000259" key="6">
    <source>
        <dbReference type="Pfam" id="PF07291"/>
    </source>
</evidence>
<reference evidence="8" key="1">
    <citation type="submission" date="2016-10" db="EMBL/GenBank/DDBJ databases">
        <authorList>
            <person name="Varghese N."/>
            <person name="Submissions S."/>
        </authorList>
    </citation>
    <scope>NUCLEOTIDE SEQUENCE [LARGE SCALE GENOMIC DNA]</scope>
    <source>
        <strain evidence="8">DSM 23095</strain>
    </source>
</reference>
<evidence type="ECO:0000256" key="1">
    <source>
        <dbReference type="ARBA" id="ARBA00004141"/>
    </source>
</evidence>
<keyword evidence="3 5" id="KW-1133">Transmembrane helix</keyword>
<evidence type="ECO:0000256" key="3">
    <source>
        <dbReference type="ARBA" id="ARBA00022989"/>
    </source>
</evidence>
<feature type="transmembrane region" description="Helical" evidence="5">
    <location>
        <begin position="126"/>
        <end position="143"/>
    </location>
</feature>
<dbReference type="InterPro" id="IPR009908">
    <property type="entry name" value="Methylamine_util_MauE"/>
</dbReference>
<dbReference type="Proteomes" id="UP000199060">
    <property type="component" value="Unassembled WGS sequence"/>
</dbReference>
<dbReference type="AlphaFoldDB" id="A0A1G6UNI4"/>
<proteinExistence type="predicted"/>